<organism evidence="1 2">
    <name type="scientific">Synchytrium endobioticum</name>
    <dbReference type="NCBI Taxonomy" id="286115"/>
    <lineage>
        <taxon>Eukaryota</taxon>
        <taxon>Fungi</taxon>
        <taxon>Fungi incertae sedis</taxon>
        <taxon>Chytridiomycota</taxon>
        <taxon>Chytridiomycota incertae sedis</taxon>
        <taxon>Chytridiomycetes</taxon>
        <taxon>Synchytriales</taxon>
        <taxon>Synchytriaceae</taxon>
        <taxon>Synchytrium</taxon>
    </lineage>
</organism>
<name>A0A507C0Q0_9FUNG</name>
<dbReference type="EMBL" id="QEAN01000634">
    <property type="protein sequence ID" value="TPX31113.1"/>
    <property type="molecule type" value="Genomic_DNA"/>
</dbReference>
<gene>
    <name evidence="1" type="ORF">SeMB42_g07811</name>
</gene>
<evidence type="ECO:0000313" key="2">
    <source>
        <dbReference type="Proteomes" id="UP000317494"/>
    </source>
</evidence>
<reference evidence="1 2" key="1">
    <citation type="journal article" date="2019" name="Sci. Rep.">
        <title>Comparative genomics of chytrid fungi reveal insights into the obligate biotrophic and pathogenic lifestyle of Synchytrium endobioticum.</title>
        <authorList>
            <person name="van de Vossenberg B.T.L.H."/>
            <person name="Warris S."/>
            <person name="Nguyen H.D.T."/>
            <person name="van Gent-Pelzer M.P.E."/>
            <person name="Joly D.L."/>
            <person name="van de Geest H.C."/>
            <person name="Bonants P.J.M."/>
            <person name="Smith D.S."/>
            <person name="Levesque C.A."/>
            <person name="van der Lee T.A.J."/>
        </authorList>
    </citation>
    <scope>NUCLEOTIDE SEQUENCE [LARGE SCALE GENOMIC DNA]</scope>
    <source>
        <strain evidence="1 2">MB42</strain>
    </source>
</reference>
<accession>A0A507C0Q0</accession>
<dbReference type="VEuPathDB" id="FungiDB:SeMB42_g07811"/>
<evidence type="ECO:0000313" key="1">
    <source>
        <dbReference type="EMBL" id="TPX31113.1"/>
    </source>
</evidence>
<dbReference type="Proteomes" id="UP000317494">
    <property type="component" value="Unassembled WGS sequence"/>
</dbReference>
<sequence>MSAKSLRRAGVSYRLLRELSRSAILQALLPKLWLLYAAQRYNQITSDSMDQPNERTLRFNSAQPAAFVCQPRTITGVVFANDDAQIEKAEYIVANMAGHLSIRSDAGNHVANLAKIEGVVERVVRENSLSEIGRDMFNSLISQVSPEKLYTVAVVYVDEFNKQDRLKPIISDIITALSKELQPLRGQGGVAYDFIPQSASDELRKDAHLVILLGMKTTERIRMIERRAYGELGKFFCTDSVDRRYVLLATTGMPSTQNVMGLDNDEVREKIPSDQMIRHNMSTLFMSGADSKNLKSCDMNATAIYDVCKWMLDVTSKL</sequence>
<comment type="caution">
    <text evidence="1">The sequence shown here is derived from an EMBL/GenBank/DDBJ whole genome shotgun (WGS) entry which is preliminary data.</text>
</comment>
<keyword evidence="2" id="KW-1185">Reference proteome</keyword>
<dbReference type="AlphaFoldDB" id="A0A507C0Q0"/>
<proteinExistence type="predicted"/>
<protein>
    <submittedName>
        <fullName evidence="1">Uncharacterized protein</fullName>
    </submittedName>
</protein>